<sequence length="83" mass="8930">MYVCLCKNVTDSDIEAAVANGCGNMRELKSALGVGSQCGRCTSHAREVLYEAKQTAHSGPVQYATPLQTSHLQTSLNMESCYT</sequence>
<comment type="cofactor">
    <cofactor evidence="7">
        <name>[2Fe-2S] cluster</name>
        <dbReference type="ChEBI" id="CHEBI:190135"/>
    </cofactor>
</comment>
<evidence type="ECO:0000259" key="10">
    <source>
        <dbReference type="Pfam" id="PF04324"/>
    </source>
</evidence>
<keyword evidence="5" id="KW-0408">Iron</keyword>
<dbReference type="CDD" id="cd19945">
    <property type="entry name" value="Fer2_BFD"/>
    <property type="match status" value="1"/>
</dbReference>
<evidence type="ECO:0000256" key="2">
    <source>
        <dbReference type="ARBA" id="ARBA00022714"/>
    </source>
</evidence>
<dbReference type="InterPro" id="IPR007419">
    <property type="entry name" value="BFD-like_2Fe2S-bd_dom"/>
</dbReference>
<evidence type="ECO:0000256" key="7">
    <source>
        <dbReference type="ARBA" id="ARBA00034078"/>
    </source>
</evidence>
<evidence type="ECO:0000256" key="4">
    <source>
        <dbReference type="ARBA" id="ARBA00022982"/>
    </source>
</evidence>
<dbReference type="Proteomes" id="UP000286976">
    <property type="component" value="Unassembled WGS sequence"/>
</dbReference>
<dbReference type="EMBL" id="PIPQ01000006">
    <property type="protein sequence ID" value="RUO39386.1"/>
    <property type="molecule type" value="Genomic_DNA"/>
</dbReference>
<protein>
    <recommendedName>
        <fullName evidence="8">Bacterioferritin-associated ferredoxin</fullName>
    </recommendedName>
</protein>
<evidence type="ECO:0000256" key="8">
    <source>
        <dbReference type="ARBA" id="ARBA00039386"/>
    </source>
</evidence>
<gene>
    <name evidence="11" type="ORF">CWE15_09695</name>
</gene>
<organism evidence="11 12">
    <name type="scientific">Aliidiomarina taiwanensis</name>
    <dbReference type="NCBI Taxonomy" id="946228"/>
    <lineage>
        <taxon>Bacteria</taxon>
        <taxon>Pseudomonadati</taxon>
        <taxon>Pseudomonadota</taxon>
        <taxon>Gammaproteobacteria</taxon>
        <taxon>Alteromonadales</taxon>
        <taxon>Idiomarinaceae</taxon>
        <taxon>Aliidiomarina</taxon>
    </lineage>
</organism>
<dbReference type="Gene3D" id="1.10.10.1100">
    <property type="entry name" value="BFD-like [2Fe-2S]-binding domain"/>
    <property type="match status" value="1"/>
</dbReference>
<keyword evidence="3" id="KW-0479">Metal-binding</keyword>
<dbReference type="AlphaFoldDB" id="A0A432X057"/>
<dbReference type="Pfam" id="PF04324">
    <property type="entry name" value="Fer2_BFD"/>
    <property type="match status" value="1"/>
</dbReference>
<dbReference type="InterPro" id="IPR041854">
    <property type="entry name" value="BFD-like_2Fe2S-bd_dom_sf"/>
</dbReference>
<keyword evidence="2" id="KW-0001">2Fe-2S</keyword>
<keyword evidence="12" id="KW-1185">Reference proteome</keyword>
<evidence type="ECO:0000256" key="9">
    <source>
        <dbReference type="ARBA" id="ARBA00046332"/>
    </source>
</evidence>
<accession>A0A432X057</accession>
<dbReference type="GO" id="GO:0046872">
    <property type="term" value="F:metal ion binding"/>
    <property type="evidence" value="ECO:0007669"/>
    <property type="project" value="UniProtKB-KW"/>
</dbReference>
<evidence type="ECO:0000313" key="12">
    <source>
        <dbReference type="Proteomes" id="UP000286976"/>
    </source>
</evidence>
<dbReference type="GO" id="GO:0051537">
    <property type="term" value="F:2 iron, 2 sulfur cluster binding"/>
    <property type="evidence" value="ECO:0007669"/>
    <property type="project" value="UniProtKB-KW"/>
</dbReference>
<dbReference type="InterPro" id="IPR052371">
    <property type="entry name" value="BFD-associated_ferredoxin"/>
</dbReference>
<dbReference type="PANTHER" id="PTHR37424">
    <property type="entry name" value="BACTERIOFERRITIN-ASSOCIATED FERREDOXIN"/>
    <property type="match status" value="1"/>
</dbReference>
<feature type="domain" description="BFD-like [2Fe-2S]-binding" evidence="10">
    <location>
        <begin position="2"/>
        <end position="49"/>
    </location>
</feature>
<name>A0A432X057_9GAMM</name>
<comment type="caution">
    <text evidence="11">The sequence shown here is derived from an EMBL/GenBank/DDBJ whole genome shotgun (WGS) entry which is preliminary data.</text>
</comment>
<comment type="similarity">
    <text evidence="9">Belongs to the Bfd family.</text>
</comment>
<proteinExistence type="inferred from homology"/>
<evidence type="ECO:0000313" key="11">
    <source>
        <dbReference type="EMBL" id="RUO39386.1"/>
    </source>
</evidence>
<dbReference type="PANTHER" id="PTHR37424:SF1">
    <property type="entry name" value="BACTERIOFERRITIN-ASSOCIATED FERREDOXIN"/>
    <property type="match status" value="1"/>
</dbReference>
<keyword evidence="6" id="KW-0411">Iron-sulfur</keyword>
<dbReference type="OrthoDB" id="9815350at2"/>
<evidence type="ECO:0000256" key="3">
    <source>
        <dbReference type="ARBA" id="ARBA00022723"/>
    </source>
</evidence>
<evidence type="ECO:0000256" key="6">
    <source>
        <dbReference type="ARBA" id="ARBA00023014"/>
    </source>
</evidence>
<keyword evidence="4" id="KW-0249">Electron transport</keyword>
<evidence type="ECO:0000256" key="5">
    <source>
        <dbReference type="ARBA" id="ARBA00023004"/>
    </source>
</evidence>
<reference evidence="11 12" key="1">
    <citation type="journal article" date="2011" name="Front. Microbiol.">
        <title>Genomic signatures of strain selection and enhancement in Bacillus atrophaeus var. globigii, a historical biowarfare simulant.</title>
        <authorList>
            <person name="Gibbons H.S."/>
            <person name="Broomall S.M."/>
            <person name="McNew L.A."/>
            <person name="Daligault H."/>
            <person name="Chapman C."/>
            <person name="Bruce D."/>
            <person name="Karavis M."/>
            <person name="Krepps M."/>
            <person name="McGregor P.A."/>
            <person name="Hong C."/>
            <person name="Park K.H."/>
            <person name="Akmal A."/>
            <person name="Feldman A."/>
            <person name="Lin J.S."/>
            <person name="Chang W.E."/>
            <person name="Higgs B.W."/>
            <person name="Demirev P."/>
            <person name="Lindquist J."/>
            <person name="Liem A."/>
            <person name="Fochler E."/>
            <person name="Read T.D."/>
            <person name="Tapia R."/>
            <person name="Johnson S."/>
            <person name="Bishop-Lilly K.A."/>
            <person name="Detter C."/>
            <person name="Han C."/>
            <person name="Sozhamannan S."/>
            <person name="Rosenzweig C.N."/>
            <person name="Skowronski E.W."/>
        </authorList>
    </citation>
    <scope>NUCLEOTIDE SEQUENCE [LARGE SCALE GENOMIC DNA]</scope>
    <source>
        <strain evidence="11 12">AIT1</strain>
    </source>
</reference>
<dbReference type="RefSeq" id="WP_126757886.1">
    <property type="nucleotide sequence ID" value="NZ_PIPQ01000006.1"/>
</dbReference>
<evidence type="ECO:0000256" key="1">
    <source>
        <dbReference type="ARBA" id="ARBA00022448"/>
    </source>
</evidence>
<keyword evidence="1" id="KW-0813">Transport</keyword>